<sequence length="61" mass="6102">MPLYPVYALLFADAGLTTGAISSLFAIWSVVAFAGEIPAGALAATVLAAPAYTAGSPCWSP</sequence>
<keyword evidence="1" id="KW-1133">Transmembrane helix</keyword>
<evidence type="ECO:0000313" key="3">
    <source>
        <dbReference type="Proteomes" id="UP000053244"/>
    </source>
</evidence>
<keyword evidence="1" id="KW-0812">Transmembrane</keyword>
<organism evidence="2 3">
    <name type="scientific">Actinoplanes awajinensis subsp. mycoplanecinus</name>
    <dbReference type="NCBI Taxonomy" id="135947"/>
    <lineage>
        <taxon>Bacteria</taxon>
        <taxon>Bacillati</taxon>
        <taxon>Actinomycetota</taxon>
        <taxon>Actinomycetes</taxon>
        <taxon>Micromonosporales</taxon>
        <taxon>Micromonosporaceae</taxon>
        <taxon>Actinoplanes</taxon>
    </lineage>
</organism>
<gene>
    <name evidence="2" type="ORF">ADL15_00760</name>
</gene>
<dbReference type="AlphaFoldDB" id="A0A0X3VCB8"/>
<keyword evidence="1" id="KW-0472">Membrane</keyword>
<dbReference type="RefSeq" id="WP_067683918.1">
    <property type="nucleotide sequence ID" value="NZ_LLZH01000001.1"/>
</dbReference>
<keyword evidence="3" id="KW-1185">Reference proteome</keyword>
<dbReference type="Proteomes" id="UP000053244">
    <property type="component" value="Unassembled WGS sequence"/>
</dbReference>
<evidence type="ECO:0000256" key="1">
    <source>
        <dbReference type="SAM" id="Phobius"/>
    </source>
</evidence>
<protein>
    <submittedName>
        <fullName evidence="2">Uncharacterized protein</fullName>
    </submittedName>
</protein>
<feature type="transmembrane region" description="Helical" evidence="1">
    <location>
        <begin position="6"/>
        <end position="28"/>
    </location>
</feature>
<accession>A0A0X3VCB8</accession>
<evidence type="ECO:0000313" key="2">
    <source>
        <dbReference type="EMBL" id="KUL42441.1"/>
    </source>
</evidence>
<dbReference type="EMBL" id="LLZH01000001">
    <property type="protein sequence ID" value="KUL42441.1"/>
    <property type="molecule type" value="Genomic_DNA"/>
</dbReference>
<name>A0A0X3VCB8_9ACTN</name>
<proteinExistence type="predicted"/>
<reference evidence="2 3" key="1">
    <citation type="submission" date="2015-10" db="EMBL/GenBank/DDBJ databases">
        <authorList>
            <person name="Gilbert D.G."/>
        </authorList>
    </citation>
    <scope>NUCLEOTIDE SEQUENCE [LARGE SCALE GENOMIC DNA]</scope>
    <source>
        <strain evidence="2 3">NRRL B-16712</strain>
    </source>
</reference>
<comment type="caution">
    <text evidence="2">The sequence shown here is derived from an EMBL/GenBank/DDBJ whole genome shotgun (WGS) entry which is preliminary data.</text>
</comment>